<keyword evidence="1" id="KW-0732">Signal</keyword>
<organism evidence="2 3">
    <name type="scientific">Agromyces fucosus</name>
    <dbReference type="NCBI Taxonomy" id="41985"/>
    <lineage>
        <taxon>Bacteria</taxon>
        <taxon>Bacillati</taxon>
        <taxon>Actinomycetota</taxon>
        <taxon>Actinomycetes</taxon>
        <taxon>Micrococcales</taxon>
        <taxon>Microbacteriaceae</taxon>
        <taxon>Agromyces</taxon>
    </lineage>
</organism>
<accession>A0A4Q2JI12</accession>
<evidence type="ECO:0000256" key="1">
    <source>
        <dbReference type="SAM" id="SignalP"/>
    </source>
</evidence>
<protein>
    <submittedName>
        <fullName evidence="2">Uncharacterized protein</fullName>
    </submittedName>
</protein>
<dbReference type="EMBL" id="SDPO01000003">
    <property type="protein sequence ID" value="RXZ47625.1"/>
    <property type="molecule type" value="Genomic_DNA"/>
</dbReference>
<feature type="signal peptide" evidence="1">
    <location>
        <begin position="1"/>
        <end position="34"/>
    </location>
</feature>
<comment type="caution">
    <text evidence="2">The sequence shown here is derived from an EMBL/GenBank/DDBJ whole genome shotgun (WGS) entry which is preliminary data.</text>
</comment>
<dbReference type="RefSeq" id="WP_129232009.1">
    <property type="nucleotide sequence ID" value="NZ_SDPO01000003.1"/>
</dbReference>
<evidence type="ECO:0000313" key="2">
    <source>
        <dbReference type="EMBL" id="RXZ47625.1"/>
    </source>
</evidence>
<keyword evidence="3" id="KW-1185">Reference proteome</keyword>
<name>A0A4Q2JI12_9MICO</name>
<gene>
    <name evidence="2" type="ORF">ESP57_13865</name>
</gene>
<reference evidence="2 3" key="1">
    <citation type="submission" date="2019-01" db="EMBL/GenBank/DDBJ databases">
        <authorList>
            <person name="Li J."/>
        </authorList>
    </citation>
    <scope>NUCLEOTIDE SEQUENCE [LARGE SCALE GENOMIC DNA]</scope>
    <source>
        <strain evidence="2 3">CCUG 35506</strain>
    </source>
</reference>
<sequence>MSLSRPMRRSRPRVAAALAAAGALALLLSGCVGDAPTPSPSPSADAAEPIFASDEEALAAAVEAYELYQGASTTILAESGAHPERIDPFVTPAHSDLLAEEFGAFLAAGARTQGASTFDTTSLVDKSEADGLAQVSIYLCRDVSDVRIIGPDGSDVTPVDRDNRVPSQAFLVSNPEVPRTLLIDRIDEWSGDDFC</sequence>
<dbReference type="PROSITE" id="PS51257">
    <property type="entry name" value="PROKAR_LIPOPROTEIN"/>
    <property type="match status" value="1"/>
</dbReference>
<feature type="chain" id="PRO_5039456751" evidence="1">
    <location>
        <begin position="35"/>
        <end position="195"/>
    </location>
</feature>
<dbReference type="OrthoDB" id="5124656at2"/>
<proteinExistence type="predicted"/>
<dbReference type="AlphaFoldDB" id="A0A4Q2JI12"/>
<dbReference type="Proteomes" id="UP000292935">
    <property type="component" value="Unassembled WGS sequence"/>
</dbReference>
<evidence type="ECO:0000313" key="3">
    <source>
        <dbReference type="Proteomes" id="UP000292935"/>
    </source>
</evidence>